<dbReference type="AlphaFoldDB" id="A0A654IMP2"/>
<proteinExistence type="predicted"/>
<reference evidence="6" key="2">
    <citation type="submission" date="2022-06" db="EMBL/GenBank/DDBJ databases">
        <title>Comparative genomic analysis of Mycoplasma feriruminatoris and the Mycoplasma mycoides cluster.</title>
        <authorList>
            <person name="Baby V."/>
            <person name="Ambroset C."/>
            <person name="Gaurivaud P."/>
            <person name="Boury C."/>
            <person name="Guichoux E."/>
            <person name="Lartigue C."/>
            <person name="Tardy F."/>
            <person name="Sirand-Pugnet P."/>
        </authorList>
    </citation>
    <scope>NUCLEOTIDE SEQUENCE</scope>
    <source>
        <strain evidence="6">L14822</strain>
    </source>
</reference>
<feature type="short sequence motif" description="Histidine triad motif" evidence="2 3">
    <location>
        <begin position="96"/>
        <end position="100"/>
    </location>
</feature>
<dbReference type="PRINTS" id="PR00332">
    <property type="entry name" value="HISTRIAD"/>
</dbReference>
<gene>
    <name evidence="5" type="primary">hit</name>
    <name evidence="5" type="ORF">MF5583_00439</name>
    <name evidence="6" type="ORF">MFERI14822_00431</name>
</gene>
<dbReference type="GO" id="GO:0003824">
    <property type="term" value="F:catalytic activity"/>
    <property type="evidence" value="ECO:0007669"/>
    <property type="project" value="InterPro"/>
</dbReference>
<evidence type="ECO:0000259" key="4">
    <source>
        <dbReference type="PROSITE" id="PS51084"/>
    </source>
</evidence>
<dbReference type="GO" id="GO:0009117">
    <property type="term" value="P:nucleotide metabolic process"/>
    <property type="evidence" value="ECO:0007669"/>
    <property type="project" value="TreeGrafter"/>
</dbReference>
<dbReference type="SUPFAM" id="SSF54197">
    <property type="entry name" value="HIT-like"/>
    <property type="match status" value="1"/>
</dbReference>
<sequence>MDCLFCKIINQEIPSFKVYENEFVYSFLDVRPVSNGHLLIVPKKHFENFSACDDKYLQEVILAKKYLVNLLKEKLNPLGFNYLSNEQPISGQTVLHYHEHIMPKYEQEKGFLLKANIVDINELQDTFKKIVE</sequence>
<organism evidence="5">
    <name type="scientific">Mycoplasma feriruminatoris</name>
    <dbReference type="NCBI Taxonomy" id="1179777"/>
    <lineage>
        <taxon>Bacteria</taxon>
        <taxon>Bacillati</taxon>
        <taxon>Mycoplasmatota</taxon>
        <taxon>Mollicutes</taxon>
        <taxon>Mycoplasmataceae</taxon>
        <taxon>Mycoplasma</taxon>
    </lineage>
</organism>
<evidence type="ECO:0000313" key="5">
    <source>
        <dbReference type="EMBL" id="VZS00112.1"/>
    </source>
</evidence>
<evidence type="ECO:0000256" key="2">
    <source>
        <dbReference type="PIRSR" id="PIRSR601310-3"/>
    </source>
</evidence>
<dbReference type="Pfam" id="PF01230">
    <property type="entry name" value="HIT"/>
    <property type="match status" value="1"/>
</dbReference>
<evidence type="ECO:0000256" key="1">
    <source>
        <dbReference type="PIRSR" id="PIRSR601310-1"/>
    </source>
</evidence>
<dbReference type="InterPro" id="IPR011146">
    <property type="entry name" value="HIT-like"/>
</dbReference>
<feature type="active site" description="Tele-AMP-histidine intermediate" evidence="1">
    <location>
        <position position="98"/>
    </location>
</feature>
<name>A0A654IMP2_9MOLU</name>
<dbReference type="PANTHER" id="PTHR46648">
    <property type="entry name" value="HIT FAMILY PROTEIN 1"/>
    <property type="match status" value="1"/>
</dbReference>
<dbReference type="CDD" id="cd01277">
    <property type="entry name" value="HINT_subgroup"/>
    <property type="match status" value="1"/>
</dbReference>
<reference evidence="5" key="1">
    <citation type="submission" date="2019-11" db="EMBL/GenBank/DDBJ databases">
        <authorList>
            <person name="Falquet L."/>
            <person name="Falquet L."/>
        </authorList>
    </citation>
    <scope>NUCLEOTIDE SEQUENCE</scope>
    <source>
        <strain evidence="5">14/OD_0535</strain>
    </source>
</reference>
<dbReference type="InterPro" id="IPR039384">
    <property type="entry name" value="HINT"/>
</dbReference>
<dbReference type="RefSeq" id="WP_278307724.1">
    <property type="nucleotide sequence ID" value="NZ_CP104008.1"/>
</dbReference>
<evidence type="ECO:0000313" key="6">
    <source>
        <dbReference type="EMBL" id="WFQ92643.1"/>
    </source>
</evidence>
<evidence type="ECO:0000256" key="3">
    <source>
        <dbReference type="PROSITE-ProRule" id="PRU00464"/>
    </source>
</evidence>
<feature type="domain" description="HIT" evidence="4">
    <location>
        <begin position="4"/>
        <end position="111"/>
    </location>
</feature>
<dbReference type="PROSITE" id="PS51084">
    <property type="entry name" value="HIT_2"/>
    <property type="match status" value="1"/>
</dbReference>
<protein>
    <submittedName>
        <fullName evidence="5">Protein hit</fullName>
    </submittedName>
</protein>
<dbReference type="EMBL" id="CP104008">
    <property type="protein sequence ID" value="WFQ92643.1"/>
    <property type="molecule type" value="Genomic_DNA"/>
</dbReference>
<dbReference type="Gene3D" id="3.30.428.10">
    <property type="entry name" value="HIT-like"/>
    <property type="match status" value="1"/>
</dbReference>
<dbReference type="Proteomes" id="UP001178743">
    <property type="component" value="Chromosome"/>
</dbReference>
<dbReference type="EMBL" id="LR739236">
    <property type="protein sequence ID" value="VZS00112.1"/>
    <property type="molecule type" value="Genomic_DNA"/>
</dbReference>
<dbReference type="InterPro" id="IPR036265">
    <property type="entry name" value="HIT-like_sf"/>
</dbReference>
<dbReference type="InterPro" id="IPR001310">
    <property type="entry name" value="Histidine_triad_HIT"/>
</dbReference>
<accession>A0A654IMP2</accession>
<dbReference type="PANTHER" id="PTHR46648:SF1">
    <property type="entry name" value="ADENOSINE 5'-MONOPHOSPHORAMIDASE HNT1"/>
    <property type="match status" value="1"/>
</dbReference>